<evidence type="ECO:0000256" key="4">
    <source>
        <dbReference type="ARBA" id="ARBA00022729"/>
    </source>
</evidence>
<dbReference type="GO" id="GO:0030313">
    <property type="term" value="C:cell envelope"/>
    <property type="evidence" value="ECO:0007669"/>
    <property type="project" value="UniProtKB-SubCell"/>
</dbReference>
<evidence type="ECO:0000256" key="2">
    <source>
        <dbReference type="ARBA" id="ARBA00005695"/>
    </source>
</evidence>
<protein>
    <submittedName>
        <fullName evidence="7">Peptide ABC transporter substrate-binding protein</fullName>
    </submittedName>
</protein>
<dbReference type="GO" id="GO:1904680">
    <property type="term" value="F:peptide transmembrane transporter activity"/>
    <property type="evidence" value="ECO:0007669"/>
    <property type="project" value="TreeGrafter"/>
</dbReference>
<accession>A0A557QKD2</accession>
<comment type="caution">
    <text evidence="7">The sequence shown here is derived from an EMBL/GenBank/DDBJ whole genome shotgun (WGS) entry which is preliminary data.</text>
</comment>
<evidence type="ECO:0000256" key="5">
    <source>
        <dbReference type="SAM" id="Phobius"/>
    </source>
</evidence>
<evidence type="ECO:0000256" key="1">
    <source>
        <dbReference type="ARBA" id="ARBA00004196"/>
    </source>
</evidence>
<dbReference type="PANTHER" id="PTHR30290">
    <property type="entry name" value="PERIPLASMIC BINDING COMPONENT OF ABC TRANSPORTER"/>
    <property type="match status" value="1"/>
</dbReference>
<comment type="similarity">
    <text evidence="2">Belongs to the bacterial solute-binding protein 5 family.</text>
</comment>
<evidence type="ECO:0000259" key="6">
    <source>
        <dbReference type="Pfam" id="PF00496"/>
    </source>
</evidence>
<name>A0A557QKD2_9RHOO</name>
<organism evidence="7 8">
    <name type="scientific">Denitromonas halophila</name>
    <dbReference type="NCBI Taxonomy" id="1629404"/>
    <lineage>
        <taxon>Bacteria</taxon>
        <taxon>Pseudomonadati</taxon>
        <taxon>Pseudomonadota</taxon>
        <taxon>Betaproteobacteria</taxon>
        <taxon>Rhodocyclales</taxon>
        <taxon>Zoogloeaceae</taxon>
        <taxon>Denitromonas</taxon>
    </lineage>
</organism>
<dbReference type="EMBL" id="VMNK01000015">
    <property type="protein sequence ID" value="TVO53365.1"/>
    <property type="molecule type" value="Genomic_DNA"/>
</dbReference>
<dbReference type="InterPro" id="IPR039424">
    <property type="entry name" value="SBP_5"/>
</dbReference>
<evidence type="ECO:0000313" key="7">
    <source>
        <dbReference type="EMBL" id="TVO53365.1"/>
    </source>
</evidence>
<dbReference type="PANTHER" id="PTHR30290:SF10">
    <property type="entry name" value="PERIPLASMIC OLIGOPEPTIDE-BINDING PROTEIN-RELATED"/>
    <property type="match status" value="1"/>
</dbReference>
<gene>
    <name evidence="7" type="ORF">FHP91_16450</name>
</gene>
<feature type="transmembrane region" description="Helical" evidence="5">
    <location>
        <begin position="710"/>
        <end position="729"/>
    </location>
</feature>
<dbReference type="Gene3D" id="3.10.105.10">
    <property type="entry name" value="Dipeptide-binding Protein, Domain 3"/>
    <property type="match status" value="1"/>
</dbReference>
<feature type="domain" description="Solute-binding protein family 5" evidence="6">
    <location>
        <begin position="191"/>
        <end position="610"/>
    </location>
</feature>
<keyword evidence="3" id="KW-0813">Transport</keyword>
<dbReference type="AlphaFoldDB" id="A0A557QKD2"/>
<dbReference type="Gene3D" id="3.90.76.10">
    <property type="entry name" value="Dipeptide-binding Protein, Domain 1"/>
    <property type="match status" value="1"/>
</dbReference>
<keyword evidence="5" id="KW-0812">Transmembrane</keyword>
<evidence type="ECO:0000313" key="8">
    <source>
        <dbReference type="Proteomes" id="UP000319502"/>
    </source>
</evidence>
<dbReference type="CDD" id="cd08505">
    <property type="entry name" value="PBP2_NikA_DppA_OppA_like_18"/>
    <property type="match status" value="1"/>
</dbReference>
<evidence type="ECO:0000256" key="3">
    <source>
        <dbReference type="ARBA" id="ARBA00022448"/>
    </source>
</evidence>
<keyword evidence="5" id="KW-0472">Membrane</keyword>
<proteinExistence type="inferred from homology"/>
<keyword evidence="8" id="KW-1185">Reference proteome</keyword>
<dbReference type="Gene3D" id="3.40.190.10">
    <property type="entry name" value="Periplasmic binding protein-like II"/>
    <property type="match status" value="1"/>
</dbReference>
<comment type="subcellular location">
    <subcellularLocation>
        <location evidence="1">Cell envelope</location>
    </subcellularLocation>
</comment>
<keyword evidence="4" id="KW-0732">Signal</keyword>
<keyword evidence="5" id="KW-1133">Transmembrane helix</keyword>
<sequence>MRLVLRCHLLRCPLAGVSAVIDTVRRGVSIMCAAVLCGVLSGCGNAWNDPYPAAESGQNILYSAFVNRPKHFDPVQSYSEDEATFLYQIYEPPLQYHYLQRPYALIPGAAAQMPVLYRYGKDGVLLPDGAAAADVAHTVYEIRVRPGVRYQPHPAFAKDASGRPAYVPMPAAALEVATAIPDFPLVGSRELIAEDFVYQLKRLAHPRLHSPIFELMRGYIRGLSGLHEALAAAAEKAGPDAWLDLDEFVLDGVEVVDRYTYRIRVEGTYPQLSYWMTMPFFAPVPREVDRFYAQPGMAEKNLTLDWWPVGTGPYMLVENDPNARMVLARNPNYRGETYPCEAGDDDVAAGMVADCGKAIPFIDRAVFSREKEGIPYWNKFLQGYYDASGLSSDNFDQAVQMGGEGEVGLSDEMRAQGIELITSVSPTVMYLGFNMLDPVVGGTSEAARKLRLALSIAIDEEEFISVFLNGRGSPAMHPVPPGIFGHEPGEAGINPMVYDWINGAPVRKSVDVARKLLAEAGYPGGRDVNTGAPLVIHLDTTSSGMGQKSYVNWLTKQLRKIDLQLVVRDSDWNRLQDKLRKGNAQMFFLGWNADYPDPENFYFLLYGPQGRVATQGENASNYQNAEFDRLFEAMKVMSNGPERLSIIRKMNRILQHDAPWIWGFHQKAFVLQHGWLKNRKPGAIVRNTLKYQRIDTVQRSEKRLAWNRPVIWPLGLMAGLLVLMIWPMVRRYRQHERQTVRVADAAEG</sequence>
<dbReference type="OrthoDB" id="9801912at2"/>
<dbReference type="Pfam" id="PF00496">
    <property type="entry name" value="SBP_bac_5"/>
    <property type="match status" value="1"/>
</dbReference>
<reference evidence="7 8" key="1">
    <citation type="submission" date="2019-07" db="EMBL/GenBank/DDBJ databases">
        <title>The pathways for chlorine oxyanion respiration interact through the shared metabolite chlorate.</title>
        <authorList>
            <person name="Barnum T.P."/>
            <person name="Cheng Y."/>
            <person name="Hill K.A."/>
            <person name="Lucas L.N."/>
            <person name="Carlson H.K."/>
            <person name="Coates J.D."/>
        </authorList>
    </citation>
    <scope>NUCLEOTIDE SEQUENCE [LARGE SCALE GENOMIC DNA]</scope>
    <source>
        <strain evidence="7 8">SFB-3</strain>
    </source>
</reference>
<dbReference type="SUPFAM" id="SSF53850">
    <property type="entry name" value="Periplasmic binding protein-like II"/>
    <property type="match status" value="1"/>
</dbReference>
<dbReference type="GO" id="GO:0015833">
    <property type="term" value="P:peptide transport"/>
    <property type="evidence" value="ECO:0007669"/>
    <property type="project" value="TreeGrafter"/>
</dbReference>
<dbReference type="Proteomes" id="UP000319502">
    <property type="component" value="Unassembled WGS sequence"/>
</dbReference>
<dbReference type="InterPro" id="IPR000914">
    <property type="entry name" value="SBP_5_dom"/>
</dbReference>